<evidence type="ECO:0000313" key="1">
    <source>
        <dbReference type="EMBL" id="SHO50426.1"/>
    </source>
</evidence>
<dbReference type="EMBL" id="FRFE01000018">
    <property type="protein sequence ID" value="SHO50426.1"/>
    <property type="molecule type" value="Genomic_DNA"/>
</dbReference>
<evidence type="ECO:0000313" key="2">
    <source>
        <dbReference type="Proteomes" id="UP000184603"/>
    </source>
</evidence>
<keyword evidence="2" id="KW-1185">Reference proteome</keyword>
<gene>
    <name evidence="1" type="ORF">SAMN02745220_03432</name>
</gene>
<proteinExistence type="predicted"/>
<protein>
    <submittedName>
        <fullName evidence="1">Uncharacterized protein</fullName>
    </submittedName>
</protein>
<reference evidence="1 2" key="1">
    <citation type="submission" date="2016-12" db="EMBL/GenBank/DDBJ databases">
        <authorList>
            <person name="Song W.-J."/>
            <person name="Kurnit D.M."/>
        </authorList>
    </citation>
    <scope>NUCLEOTIDE SEQUENCE [LARGE SCALE GENOMIC DNA]</scope>
    <source>
        <strain evidence="1 2">DSM 18488</strain>
    </source>
</reference>
<dbReference type="Proteomes" id="UP000184603">
    <property type="component" value="Unassembled WGS sequence"/>
</dbReference>
<accession>A0A1M7YCX9</accession>
<sequence>MFTKKIVKTVKLQGRNADGCVANNRQSKEVVEFVTPDRRFSFRYIRTEPSRYRRDGSIKSYSTAPRMPQLLAITGPGMLEVRLKRSAKHDFYEGFIGRQEVNVVLNRISGELRFITYVPLPTHVVDSVIAKGYYGNRCS</sequence>
<dbReference type="AlphaFoldDB" id="A0A1M7YCX9"/>
<organism evidence="1 2">
    <name type="scientific">Desulfopila aestuarii DSM 18488</name>
    <dbReference type="NCBI Taxonomy" id="1121416"/>
    <lineage>
        <taxon>Bacteria</taxon>
        <taxon>Pseudomonadati</taxon>
        <taxon>Thermodesulfobacteriota</taxon>
        <taxon>Desulfobulbia</taxon>
        <taxon>Desulfobulbales</taxon>
        <taxon>Desulfocapsaceae</taxon>
        <taxon>Desulfopila</taxon>
    </lineage>
</organism>
<name>A0A1M7YCX9_9BACT</name>